<dbReference type="AlphaFoldDB" id="A0A941DGK9"/>
<reference evidence="1 2" key="1">
    <citation type="submission" date="2021-04" db="EMBL/GenBank/DDBJ databases">
        <title>novel species isolated from subtropical streams in China.</title>
        <authorList>
            <person name="Lu H."/>
        </authorList>
    </citation>
    <scope>NUCLEOTIDE SEQUENCE [LARGE SCALE GENOMIC DNA]</scope>
    <source>
        <strain evidence="1 2">BYS107W</strain>
    </source>
</reference>
<organism evidence="1 2">
    <name type="scientific">Undibacterium baiyunense</name>
    <dbReference type="NCBI Taxonomy" id="2828731"/>
    <lineage>
        <taxon>Bacteria</taxon>
        <taxon>Pseudomonadati</taxon>
        <taxon>Pseudomonadota</taxon>
        <taxon>Betaproteobacteria</taxon>
        <taxon>Burkholderiales</taxon>
        <taxon>Oxalobacteraceae</taxon>
        <taxon>Undibacterium</taxon>
    </lineage>
</organism>
<sequence>MIKMTIDETASAISRTSPDVIVQGLSRLLVEWKLSAANVNELQIQVERYIGNSWISDDSTHAAVDALWSAFCKTAIGCIGGMSINERLYHFGLLEMFDNASSSHAREVIYAKLLAVQM</sequence>
<gene>
    <name evidence="1" type="ORF">KDM92_11670</name>
</gene>
<proteinExistence type="predicted"/>
<dbReference type="EMBL" id="JAGSPM010000006">
    <property type="protein sequence ID" value="MBR7747243.1"/>
    <property type="molecule type" value="Genomic_DNA"/>
</dbReference>
<accession>A0A941DGK9</accession>
<keyword evidence="2" id="KW-1185">Reference proteome</keyword>
<evidence type="ECO:0000313" key="2">
    <source>
        <dbReference type="Proteomes" id="UP000680158"/>
    </source>
</evidence>
<dbReference type="Proteomes" id="UP000680158">
    <property type="component" value="Unassembled WGS sequence"/>
</dbReference>
<protein>
    <submittedName>
        <fullName evidence="1">Uncharacterized protein</fullName>
    </submittedName>
</protein>
<name>A0A941DGK9_9BURK</name>
<comment type="caution">
    <text evidence="1">The sequence shown here is derived from an EMBL/GenBank/DDBJ whole genome shotgun (WGS) entry which is preliminary data.</text>
</comment>
<evidence type="ECO:0000313" key="1">
    <source>
        <dbReference type="EMBL" id="MBR7747243.1"/>
    </source>
</evidence>